<comment type="caution">
    <text evidence="2">The sequence shown here is derived from an EMBL/GenBank/DDBJ whole genome shotgun (WGS) entry which is preliminary data.</text>
</comment>
<sequence>MEMANWQGWHNKIDQMDYQLEDFKPDRCPEKASVDEEVDISNLIEFIRNALEKGSIKTALFYFKVQTKYSLKISTKIRQIFCEESNIFQNPLFKDEGFEEAKEETQSSVGQKIKIIFGTQALFFELGRLCEKSSNCVFYSDDRCFFDRNFFQSLAKNSDKTFIFQKKVSCLLDDIKKFESTALLNGKEDLDKLSFNQESLKNIHLISCLKPQKLACESISPLKHKRVTFSISNASTDAYESTQPSTASSHSQNTSEKYNSASKLNSSGITLSNCSTEISEEMAKLNQDFTKSVSFKASVIDLLAKLPGYFNKSADNWSLKFINALENLVIQHLNKTEKGKKDKMTEKDKENYLLFFRNYLIQQKIVSGVLLEMWAKTKFGDSREKMIQSHSVKFDFEQLDLVIKNLKSSKGKFTLKNHELKGNLSLYGCICYSVIKKMLENDLNRSEKPVTSCRKLCDNIHHTIKNFYNSKCISQEQKELIKADNKIRYIISEIFRCRGIWKMEDKTFSVNTTIIQGQLLEFTQYEKLRIVKDLMNDISKIVAKP</sequence>
<evidence type="ECO:0000313" key="3">
    <source>
        <dbReference type="Proteomes" id="UP001295684"/>
    </source>
</evidence>
<keyword evidence="3" id="KW-1185">Reference proteome</keyword>
<organism evidence="2 3">
    <name type="scientific">Euplotes crassus</name>
    <dbReference type="NCBI Taxonomy" id="5936"/>
    <lineage>
        <taxon>Eukaryota</taxon>
        <taxon>Sar</taxon>
        <taxon>Alveolata</taxon>
        <taxon>Ciliophora</taxon>
        <taxon>Intramacronucleata</taxon>
        <taxon>Spirotrichea</taxon>
        <taxon>Hypotrichia</taxon>
        <taxon>Euplotida</taxon>
        <taxon>Euplotidae</taxon>
        <taxon>Moneuplotes</taxon>
    </lineage>
</organism>
<gene>
    <name evidence="2" type="ORF">ECRASSUSDP1_LOCUS28388</name>
</gene>
<protein>
    <submittedName>
        <fullName evidence="2">Uncharacterized protein</fullName>
    </submittedName>
</protein>
<dbReference type="AlphaFoldDB" id="A0AAD2DA31"/>
<feature type="region of interest" description="Disordered" evidence="1">
    <location>
        <begin position="240"/>
        <end position="267"/>
    </location>
</feature>
<dbReference type="EMBL" id="CAMPGE010029296">
    <property type="protein sequence ID" value="CAI2386764.1"/>
    <property type="molecule type" value="Genomic_DNA"/>
</dbReference>
<dbReference type="Proteomes" id="UP001295684">
    <property type="component" value="Unassembled WGS sequence"/>
</dbReference>
<proteinExistence type="predicted"/>
<evidence type="ECO:0000256" key="1">
    <source>
        <dbReference type="SAM" id="MobiDB-lite"/>
    </source>
</evidence>
<name>A0AAD2DA31_EUPCR</name>
<accession>A0AAD2DA31</accession>
<evidence type="ECO:0000313" key="2">
    <source>
        <dbReference type="EMBL" id="CAI2386764.1"/>
    </source>
</evidence>
<reference evidence="2" key="1">
    <citation type="submission" date="2023-07" db="EMBL/GenBank/DDBJ databases">
        <authorList>
            <consortium name="AG Swart"/>
            <person name="Singh M."/>
            <person name="Singh A."/>
            <person name="Seah K."/>
            <person name="Emmerich C."/>
        </authorList>
    </citation>
    <scope>NUCLEOTIDE SEQUENCE</scope>
    <source>
        <strain evidence="2">DP1</strain>
    </source>
</reference>